<dbReference type="InterPro" id="IPR010562">
    <property type="entry name" value="Haemolymph_juvenile_hormone-bd"/>
</dbReference>
<dbReference type="GO" id="GO:0005615">
    <property type="term" value="C:extracellular space"/>
    <property type="evidence" value="ECO:0007669"/>
    <property type="project" value="TreeGrafter"/>
</dbReference>
<evidence type="ECO:0000256" key="1">
    <source>
        <dbReference type="SAM" id="SignalP"/>
    </source>
</evidence>
<dbReference type="Pfam" id="PF06585">
    <property type="entry name" value="JHBP"/>
    <property type="match status" value="1"/>
</dbReference>
<dbReference type="Gene3D" id="3.15.10.30">
    <property type="entry name" value="Haemolymph juvenile hormone binding protein"/>
    <property type="match status" value="1"/>
</dbReference>
<organism evidence="2 3">
    <name type="scientific">Chironomus riparius</name>
    <dbReference type="NCBI Taxonomy" id="315576"/>
    <lineage>
        <taxon>Eukaryota</taxon>
        <taxon>Metazoa</taxon>
        <taxon>Ecdysozoa</taxon>
        <taxon>Arthropoda</taxon>
        <taxon>Hexapoda</taxon>
        <taxon>Insecta</taxon>
        <taxon>Pterygota</taxon>
        <taxon>Neoptera</taxon>
        <taxon>Endopterygota</taxon>
        <taxon>Diptera</taxon>
        <taxon>Nematocera</taxon>
        <taxon>Chironomoidea</taxon>
        <taxon>Chironomidae</taxon>
        <taxon>Chironominae</taxon>
        <taxon>Chironomus</taxon>
    </lineage>
</organism>
<keyword evidence="1" id="KW-0732">Signal</keyword>
<dbReference type="OrthoDB" id="8118208at2759"/>
<dbReference type="PANTHER" id="PTHR11008:SF32">
    <property type="entry name" value="CIRCADIAN CLOCK-CONTROLLED PROTEIN DAYWAKE-RELATED"/>
    <property type="match status" value="1"/>
</dbReference>
<evidence type="ECO:0000313" key="2">
    <source>
        <dbReference type="EMBL" id="CAG9806926.1"/>
    </source>
</evidence>
<dbReference type="SMART" id="SM00700">
    <property type="entry name" value="JHBP"/>
    <property type="match status" value="1"/>
</dbReference>
<feature type="chain" id="PRO_5040351183" evidence="1">
    <location>
        <begin position="20"/>
        <end position="236"/>
    </location>
</feature>
<dbReference type="AlphaFoldDB" id="A0A9N9S2C2"/>
<dbReference type="EMBL" id="OU895879">
    <property type="protein sequence ID" value="CAG9806926.1"/>
    <property type="molecule type" value="Genomic_DNA"/>
</dbReference>
<proteinExistence type="predicted"/>
<feature type="signal peptide" evidence="1">
    <location>
        <begin position="1"/>
        <end position="19"/>
    </location>
</feature>
<gene>
    <name evidence="2" type="ORF">CHIRRI_LOCUS9779</name>
</gene>
<dbReference type="InterPro" id="IPR038606">
    <property type="entry name" value="To_sf"/>
</dbReference>
<sequence length="236" mass="26434">MSSINNFFSICLLIDFLIAVNDDEELQRCKIDDEDCIFENANLILRKYFKGHDDLGLPVLDPLKIDELAVVQDLNAVKVDARVMGMDMTGLSKAKLIKLKGFENQEVEMRFVIPAGGMYGPYKIKGKLLKLSIEGHGQLKLTFTNMDIGLKFKLVNKTVDGKTYFHAVKPKMTMSITGGTANLSHLGSIANSILNWSFVTIVNAVRDTFCKPMSQIYVDKLNAMFLKVAIDDLFLQ</sequence>
<name>A0A9N9S2C2_9DIPT</name>
<protein>
    <submittedName>
        <fullName evidence="2">Uncharacterized protein</fullName>
    </submittedName>
</protein>
<keyword evidence="3" id="KW-1185">Reference proteome</keyword>
<reference evidence="2" key="2">
    <citation type="submission" date="2022-10" db="EMBL/GenBank/DDBJ databases">
        <authorList>
            <consortium name="ENA_rothamsted_submissions"/>
            <consortium name="culmorum"/>
            <person name="King R."/>
        </authorList>
    </citation>
    <scope>NUCLEOTIDE SEQUENCE</scope>
</reference>
<accession>A0A9N9S2C2</accession>
<dbReference type="Proteomes" id="UP001153620">
    <property type="component" value="Chromosome 3"/>
</dbReference>
<dbReference type="PANTHER" id="PTHR11008">
    <property type="entry name" value="PROTEIN TAKEOUT-LIKE PROTEIN"/>
    <property type="match status" value="1"/>
</dbReference>
<evidence type="ECO:0000313" key="3">
    <source>
        <dbReference type="Proteomes" id="UP001153620"/>
    </source>
</evidence>
<reference evidence="2" key="1">
    <citation type="submission" date="2022-01" db="EMBL/GenBank/DDBJ databases">
        <authorList>
            <person name="King R."/>
        </authorList>
    </citation>
    <scope>NUCLEOTIDE SEQUENCE</scope>
</reference>